<dbReference type="EMBL" id="PGFB01000001">
    <property type="protein sequence ID" value="PJJ65400.1"/>
    <property type="molecule type" value="Genomic_DNA"/>
</dbReference>
<evidence type="ECO:0000313" key="1">
    <source>
        <dbReference type="EMBL" id="PJJ65400.1"/>
    </source>
</evidence>
<organism evidence="1 2">
    <name type="scientific">Compostimonas suwonensis</name>
    <dbReference type="NCBI Taxonomy" id="1048394"/>
    <lineage>
        <taxon>Bacteria</taxon>
        <taxon>Bacillati</taxon>
        <taxon>Actinomycetota</taxon>
        <taxon>Actinomycetes</taxon>
        <taxon>Micrococcales</taxon>
        <taxon>Microbacteriaceae</taxon>
        <taxon>Compostimonas</taxon>
    </lineage>
</organism>
<dbReference type="Proteomes" id="UP000230161">
    <property type="component" value="Unassembled WGS sequence"/>
</dbReference>
<dbReference type="RefSeq" id="WP_100343303.1">
    <property type="nucleotide sequence ID" value="NZ_PGFB01000001.1"/>
</dbReference>
<accession>A0A2M9C4D8</accession>
<gene>
    <name evidence="1" type="ORF">CLV54_0433</name>
</gene>
<comment type="caution">
    <text evidence="1">The sequence shown here is derived from an EMBL/GenBank/DDBJ whole genome shotgun (WGS) entry which is preliminary data.</text>
</comment>
<proteinExistence type="predicted"/>
<name>A0A2M9C4D8_9MICO</name>
<protein>
    <submittedName>
        <fullName evidence="1">Uncharacterized protein</fullName>
    </submittedName>
</protein>
<reference evidence="1 2" key="1">
    <citation type="submission" date="2017-11" db="EMBL/GenBank/DDBJ databases">
        <title>Genomic Encyclopedia of Archaeal and Bacterial Type Strains, Phase II (KMG-II): From Individual Species to Whole Genera.</title>
        <authorList>
            <person name="Goeker M."/>
        </authorList>
    </citation>
    <scope>NUCLEOTIDE SEQUENCE [LARGE SCALE GENOMIC DNA]</scope>
    <source>
        <strain evidence="1 2">DSM 25625</strain>
    </source>
</reference>
<keyword evidence="2" id="KW-1185">Reference proteome</keyword>
<evidence type="ECO:0000313" key="2">
    <source>
        <dbReference type="Proteomes" id="UP000230161"/>
    </source>
</evidence>
<dbReference type="OrthoDB" id="4938962at2"/>
<dbReference type="AlphaFoldDB" id="A0A2M9C4D8"/>
<sequence length="148" mass="15930">MIALLDQPQKQLDVLPLYRPSDSSPYVVVTRKTLQVQTAGLDPKSTRFLTGLAGTDFFVGLAHDDRGIETICLIADSARRADSDSACGGVRAGILPLTVTEEGYDVALVADAYDTTGMEASGWFELHPNLWLDLTSVSAELRGASSER</sequence>